<keyword evidence="1" id="KW-0175">Coiled coil</keyword>
<name>G0QQM5_ICHMU</name>
<proteinExistence type="predicted"/>
<dbReference type="STRING" id="857967.G0QQM5"/>
<evidence type="ECO:0000313" key="2">
    <source>
        <dbReference type="EMBL" id="EGR32477.1"/>
    </source>
</evidence>
<protein>
    <submittedName>
        <fullName evidence="2">Uncharacterized protein</fullName>
    </submittedName>
</protein>
<dbReference type="Proteomes" id="UP000008983">
    <property type="component" value="Unassembled WGS sequence"/>
</dbReference>
<gene>
    <name evidence="2" type="ORF">IMG5_081350</name>
</gene>
<dbReference type="InParanoid" id="G0QQM5"/>
<sequence length="325" mass="38539">MKNNDPIIQNNAFSSNIYQSISPQISSNQQVLQHIPYNSSMEYNEDNQNQKADYYLQDNIKNEYQSQKNKQFNDLENVIEQLKRQNEQKEKEKNQIINKYEFELQKYRSNQQKNDLDFFGLQSQIQELEKKEIYYKNEVDKINQKLLLEEIQRENISPNSQLFKPQDHNIFGSDTSDRFQKKSNEGIWNPLEAKSEMVRPSDHQLFPNQNTQINDQFQRNPNKIGQSPFKNLSDLPAAGIKSKSPRNKFENNNDSQFIEKGGYSGNLQENIQMMIQDKQDLENELRKIEDMKRKSGADIRRKTDINKEIQYIDQQIQQSKIQLNK</sequence>
<dbReference type="RefSeq" id="XP_004036463.1">
    <property type="nucleotide sequence ID" value="XM_004036415.1"/>
</dbReference>
<organism evidence="2 3">
    <name type="scientific">Ichthyophthirius multifiliis</name>
    <name type="common">White spot disease agent</name>
    <name type="synonym">Ich</name>
    <dbReference type="NCBI Taxonomy" id="5932"/>
    <lineage>
        <taxon>Eukaryota</taxon>
        <taxon>Sar</taxon>
        <taxon>Alveolata</taxon>
        <taxon>Ciliophora</taxon>
        <taxon>Intramacronucleata</taxon>
        <taxon>Oligohymenophorea</taxon>
        <taxon>Hymenostomatida</taxon>
        <taxon>Ophryoglenina</taxon>
        <taxon>Ichthyophthirius</taxon>
    </lineage>
</organism>
<dbReference type="OMA" id="YSSEQFI"/>
<keyword evidence="3" id="KW-1185">Reference proteome</keyword>
<accession>G0QQM5</accession>
<dbReference type="GeneID" id="14908642"/>
<evidence type="ECO:0000313" key="3">
    <source>
        <dbReference type="Proteomes" id="UP000008983"/>
    </source>
</evidence>
<dbReference type="OrthoDB" id="10670686at2759"/>
<dbReference type="AlphaFoldDB" id="G0QQM5"/>
<feature type="coiled-coil region" evidence="1">
    <location>
        <begin position="264"/>
        <end position="298"/>
    </location>
</feature>
<evidence type="ECO:0000256" key="1">
    <source>
        <dbReference type="SAM" id="Coils"/>
    </source>
</evidence>
<dbReference type="eggNOG" id="ENOG502R2Q9">
    <property type="taxonomic scope" value="Eukaryota"/>
</dbReference>
<reference evidence="2 3" key="1">
    <citation type="submission" date="2011-07" db="EMBL/GenBank/DDBJ databases">
        <authorList>
            <person name="Coyne R."/>
            <person name="Brami D."/>
            <person name="Johnson J."/>
            <person name="Hostetler J."/>
            <person name="Hannick L."/>
            <person name="Clark T."/>
            <person name="Cassidy-Hanley D."/>
            <person name="Inman J."/>
        </authorList>
    </citation>
    <scope>NUCLEOTIDE SEQUENCE [LARGE SCALE GENOMIC DNA]</scope>
    <source>
        <strain evidence="2 3">G5</strain>
    </source>
</reference>
<dbReference type="EMBL" id="GL983659">
    <property type="protein sequence ID" value="EGR32477.1"/>
    <property type="molecule type" value="Genomic_DNA"/>
</dbReference>
<feature type="coiled-coil region" evidence="1">
    <location>
        <begin position="61"/>
        <end position="145"/>
    </location>
</feature>